<proteinExistence type="predicted"/>
<dbReference type="PRINTS" id="PR00625">
    <property type="entry name" value="JDOMAIN"/>
</dbReference>
<evidence type="ECO:0000313" key="4">
    <source>
        <dbReference type="EMBL" id="TFK20094.1"/>
    </source>
</evidence>
<feature type="domain" description="J" evidence="3">
    <location>
        <begin position="31"/>
        <end position="95"/>
    </location>
</feature>
<dbReference type="PROSITE" id="PS50076">
    <property type="entry name" value="DNAJ_2"/>
    <property type="match status" value="1"/>
</dbReference>
<protein>
    <submittedName>
        <fullName evidence="4">DnaJ-domain-containing protein</fullName>
    </submittedName>
</protein>
<evidence type="ECO:0000256" key="2">
    <source>
        <dbReference type="SAM" id="Phobius"/>
    </source>
</evidence>
<reference evidence="4 5" key="1">
    <citation type="journal article" date="2019" name="Nat. Ecol. Evol.">
        <title>Megaphylogeny resolves global patterns of mushroom evolution.</title>
        <authorList>
            <person name="Varga T."/>
            <person name="Krizsan K."/>
            <person name="Foldi C."/>
            <person name="Dima B."/>
            <person name="Sanchez-Garcia M."/>
            <person name="Sanchez-Ramirez S."/>
            <person name="Szollosi G.J."/>
            <person name="Szarkandi J.G."/>
            <person name="Papp V."/>
            <person name="Albert L."/>
            <person name="Andreopoulos W."/>
            <person name="Angelini C."/>
            <person name="Antonin V."/>
            <person name="Barry K.W."/>
            <person name="Bougher N.L."/>
            <person name="Buchanan P."/>
            <person name="Buyck B."/>
            <person name="Bense V."/>
            <person name="Catcheside P."/>
            <person name="Chovatia M."/>
            <person name="Cooper J."/>
            <person name="Damon W."/>
            <person name="Desjardin D."/>
            <person name="Finy P."/>
            <person name="Geml J."/>
            <person name="Haridas S."/>
            <person name="Hughes K."/>
            <person name="Justo A."/>
            <person name="Karasinski D."/>
            <person name="Kautmanova I."/>
            <person name="Kiss B."/>
            <person name="Kocsube S."/>
            <person name="Kotiranta H."/>
            <person name="LaButti K.M."/>
            <person name="Lechner B.E."/>
            <person name="Liimatainen K."/>
            <person name="Lipzen A."/>
            <person name="Lukacs Z."/>
            <person name="Mihaltcheva S."/>
            <person name="Morgado L.N."/>
            <person name="Niskanen T."/>
            <person name="Noordeloos M.E."/>
            <person name="Ohm R.A."/>
            <person name="Ortiz-Santana B."/>
            <person name="Ovrebo C."/>
            <person name="Racz N."/>
            <person name="Riley R."/>
            <person name="Savchenko A."/>
            <person name="Shiryaev A."/>
            <person name="Soop K."/>
            <person name="Spirin V."/>
            <person name="Szebenyi C."/>
            <person name="Tomsovsky M."/>
            <person name="Tulloss R.E."/>
            <person name="Uehling J."/>
            <person name="Grigoriev I.V."/>
            <person name="Vagvolgyi C."/>
            <person name="Papp T."/>
            <person name="Martin F.M."/>
            <person name="Miettinen O."/>
            <person name="Hibbett D.S."/>
            <person name="Nagy L.G."/>
        </authorList>
    </citation>
    <scope>NUCLEOTIDE SEQUENCE [LARGE SCALE GENOMIC DNA]</scope>
    <source>
        <strain evidence="4 5">CBS 121175</strain>
    </source>
</reference>
<keyword evidence="2" id="KW-1133">Transmembrane helix</keyword>
<dbReference type="InterPro" id="IPR001623">
    <property type="entry name" value="DnaJ_domain"/>
</dbReference>
<organism evidence="4 5">
    <name type="scientific">Coprinopsis marcescibilis</name>
    <name type="common">Agaric fungus</name>
    <name type="synonym">Psathyrella marcescibilis</name>
    <dbReference type="NCBI Taxonomy" id="230819"/>
    <lineage>
        <taxon>Eukaryota</taxon>
        <taxon>Fungi</taxon>
        <taxon>Dikarya</taxon>
        <taxon>Basidiomycota</taxon>
        <taxon>Agaricomycotina</taxon>
        <taxon>Agaricomycetes</taxon>
        <taxon>Agaricomycetidae</taxon>
        <taxon>Agaricales</taxon>
        <taxon>Agaricineae</taxon>
        <taxon>Psathyrellaceae</taxon>
        <taxon>Coprinopsis</taxon>
    </lineage>
</organism>
<dbReference type="Pfam" id="PF00226">
    <property type="entry name" value="DnaJ"/>
    <property type="match status" value="1"/>
</dbReference>
<dbReference type="EMBL" id="ML210312">
    <property type="protein sequence ID" value="TFK20094.1"/>
    <property type="molecule type" value="Genomic_DNA"/>
</dbReference>
<keyword evidence="2" id="KW-0472">Membrane</keyword>
<dbReference type="InterPro" id="IPR053025">
    <property type="entry name" value="Mito_ATP_Synthase-Asso"/>
</dbReference>
<dbReference type="Gene3D" id="1.10.287.110">
    <property type="entry name" value="DnaJ domain"/>
    <property type="match status" value="1"/>
</dbReference>
<keyword evidence="5" id="KW-1185">Reference proteome</keyword>
<dbReference type="SMART" id="SM00271">
    <property type="entry name" value="DnaJ"/>
    <property type="match status" value="1"/>
</dbReference>
<dbReference type="PANTHER" id="PTHR44873:SF1">
    <property type="entry name" value="DNAJ HOMOLOG SUBFAMILY C MEMBER 30, MITOCHONDRIAL"/>
    <property type="match status" value="1"/>
</dbReference>
<dbReference type="SUPFAM" id="SSF46565">
    <property type="entry name" value="Chaperone J-domain"/>
    <property type="match status" value="1"/>
</dbReference>
<sequence length="235" mass="26468">MVISTARSGSSRILRHAQTRRAFSSTPRRFTHYQTLGLPKDASKAQIKSHFYRLSKQHHPDLSTDPASGNVFTKINEAYQVLSNDRERRAYDRTLLHRGTPLSGQTPYSPHAPPSRTTRSTFAWEYKYTTRTAKGTYTYTASSTGGPRKQRPAEASSANRPFTRPLYHDVLTGTRRKAEDFAKEVDRVRNLSATGRALQIVGFLAVGISLFGGFGLPGAVWIERVEYGPFWNYHS</sequence>
<dbReference type="OrthoDB" id="445556at2759"/>
<dbReference type="PANTHER" id="PTHR44873">
    <property type="entry name" value="DNAJ HOMOLOG SUBFAMILY C MEMBER 30, MITOCHONDRIAL"/>
    <property type="match status" value="1"/>
</dbReference>
<name>A0A5C3KIZ6_COPMA</name>
<dbReference type="Proteomes" id="UP000307440">
    <property type="component" value="Unassembled WGS sequence"/>
</dbReference>
<accession>A0A5C3KIZ6</accession>
<gene>
    <name evidence="4" type="ORF">FA15DRAFT_647505</name>
</gene>
<evidence type="ECO:0000256" key="1">
    <source>
        <dbReference type="SAM" id="MobiDB-lite"/>
    </source>
</evidence>
<dbReference type="CDD" id="cd06257">
    <property type="entry name" value="DnaJ"/>
    <property type="match status" value="1"/>
</dbReference>
<dbReference type="STRING" id="230819.A0A5C3KIZ6"/>
<dbReference type="PROSITE" id="PS00636">
    <property type="entry name" value="DNAJ_1"/>
    <property type="match status" value="1"/>
</dbReference>
<dbReference type="InterPro" id="IPR036869">
    <property type="entry name" value="J_dom_sf"/>
</dbReference>
<feature type="region of interest" description="Disordered" evidence="1">
    <location>
        <begin position="137"/>
        <end position="160"/>
    </location>
</feature>
<dbReference type="InterPro" id="IPR018253">
    <property type="entry name" value="DnaJ_domain_CS"/>
</dbReference>
<feature type="region of interest" description="Disordered" evidence="1">
    <location>
        <begin position="97"/>
        <end position="117"/>
    </location>
</feature>
<evidence type="ECO:0000313" key="5">
    <source>
        <dbReference type="Proteomes" id="UP000307440"/>
    </source>
</evidence>
<evidence type="ECO:0000259" key="3">
    <source>
        <dbReference type="PROSITE" id="PS50076"/>
    </source>
</evidence>
<dbReference type="AlphaFoldDB" id="A0A5C3KIZ6"/>
<keyword evidence="2" id="KW-0812">Transmembrane</keyword>
<feature type="transmembrane region" description="Helical" evidence="2">
    <location>
        <begin position="197"/>
        <end position="222"/>
    </location>
</feature>